<evidence type="ECO:0000256" key="1">
    <source>
        <dbReference type="SAM" id="MobiDB-lite"/>
    </source>
</evidence>
<dbReference type="HOGENOM" id="CLU_024205_0_0_1"/>
<feature type="region of interest" description="Disordered" evidence="1">
    <location>
        <begin position="188"/>
        <end position="207"/>
    </location>
</feature>
<dbReference type="PANTHER" id="PTHR28142">
    <property type="entry name" value="MITOCHONDRIAL INNER MEMBRANE I-AAA PROTEASE SUPERCOMPLEX SUBUNIT MGR3-RELATED"/>
    <property type="match status" value="1"/>
</dbReference>
<dbReference type="PANTHER" id="PTHR28142:SF1">
    <property type="entry name" value="MITOCHONDRIAL INNER MEMBRANE I-AAA PROTEASE SUPERCOMPLEX SUBUNIT MGR3-RELATED"/>
    <property type="match status" value="1"/>
</dbReference>
<proteinExistence type="predicted"/>
<name>A0A067Q795_9AGAM</name>
<feature type="region of interest" description="Disordered" evidence="1">
    <location>
        <begin position="459"/>
        <end position="478"/>
    </location>
</feature>
<feature type="region of interest" description="Disordered" evidence="1">
    <location>
        <begin position="258"/>
        <end position="283"/>
    </location>
</feature>
<dbReference type="OrthoDB" id="10050400at2759"/>
<reference evidence="3" key="1">
    <citation type="journal article" date="2014" name="Proc. Natl. Acad. Sci. U.S.A.">
        <title>Extensive sampling of basidiomycete genomes demonstrates inadequacy of the white-rot/brown-rot paradigm for wood decay fungi.</title>
        <authorList>
            <person name="Riley R."/>
            <person name="Salamov A.A."/>
            <person name="Brown D.W."/>
            <person name="Nagy L.G."/>
            <person name="Floudas D."/>
            <person name="Held B.W."/>
            <person name="Levasseur A."/>
            <person name="Lombard V."/>
            <person name="Morin E."/>
            <person name="Otillar R."/>
            <person name="Lindquist E.A."/>
            <person name="Sun H."/>
            <person name="LaButti K.M."/>
            <person name="Schmutz J."/>
            <person name="Jabbour D."/>
            <person name="Luo H."/>
            <person name="Baker S.E."/>
            <person name="Pisabarro A.G."/>
            <person name="Walton J.D."/>
            <person name="Blanchette R.A."/>
            <person name="Henrissat B."/>
            <person name="Martin F."/>
            <person name="Cullen D."/>
            <person name="Hibbett D.S."/>
            <person name="Grigoriev I.V."/>
        </authorList>
    </citation>
    <scope>NUCLEOTIDE SEQUENCE [LARGE SCALE GENOMIC DNA]</scope>
    <source>
        <strain evidence="3">MUCL 33604</strain>
    </source>
</reference>
<dbReference type="InParanoid" id="A0A067Q795"/>
<sequence length="478" mass="53714">MMSTSTSLRLFQGNLSSMFAQTSPDVHTQSLPRNLVLYLEEGHLHPHHHLGSQLKVTLVSSQSLAYFSPLAWGPQRTDCKYEFFSSFNIWPSEVRSDLRAGIKAKHQGDLALSERFLRRALDTALSLPVNTFSPEPYLKISGIAISLAEVLESNNRPKEAYEVYENILSRLQKALVFGQELQSQRLHSGVRVSSDTENEDVVKEGEEEELMLTGPERLRAISIASKLGEMAETYQQPLEEEEKWLTWAVEELLRTLRDSQRHPHLPSPDNQEHRKSNEEKEEQEVKLVLSDLDLPHWVRKTDIGAPIEALGAFYAKSGKLEYAMPLYLQAVSLLIPPPGSHHVASPEDTCRAAQLMNNLSELIMRGKPTPQALHQAEAWAQQALGTIRKTESKARDPGQLAVCEQALGAVLFNLASFSEMRDDREKARELFTASWEQSKHVKSQEGILEARAALRRLDRLDRTASKNGSQAGEIKPSS</sequence>
<dbReference type="Proteomes" id="UP000027265">
    <property type="component" value="Unassembled WGS sequence"/>
</dbReference>
<dbReference type="EMBL" id="KL197717">
    <property type="protein sequence ID" value="KDQ58446.1"/>
    <property type="molecule type" value="Genomic_DNA"/>
</dbReference>
<organism evidence="2 3">
    <name type="scientific">Jaapia argillacea MUCL 33604</name>
    <dbReference type="NCBI Taxonomy" id="933084"/>
    <lineage>
        <taxon>Eukaryota</taxon>
        <taxon>Fungi</taxon>
        <taxon>Dikarya</taxon>
        <taxon>Basidiomycota</taxon>
        <taxon>Agaricomycotina</taxon>
        <taxon>Agaricomycetes</taxon>
        <taxon>Agaricomycetidae</taxon>
        <taxon>Jaapiales</taxon>
        <taxon>Jaapiaceae</taxon>
        <taxon>Jaapia</taxon>
    </lineage>
</organism>
<dbReference type="AlphaFoldDB" id="A0A067Q795"/>
<evidence type="ECO:0000313" key="2">
    <source>
        <dbReference type="EMBL" id="KDQ58446.1"/>
    </source>
</evidence>
<dbReference type="STRING" id="933084.A0A067Q795"/>
<evidence type="ECO:0000313" key="3">
    <source>
        <dbReference type="Proteomes" id="UP000027265"/>
    </source>
</evidence>
<feature type="compositionally biased region" description="Polar residues" evidence="1">
    <location>
        <begin position="465"/>
        <end position="478"/>
    </location>
</feature>
<accession>A0A067Q795</accession>
<dbReference type="Gene3D" id="1.25.40.10">
    <property type="entry name" value="Tetratricopeptide repeat domain"/>
    <property type="match status" value="1"/>
</dbReference>
<keyword evidence="3" id="KW-1185">Reference proteome</keyword>
<gene>
    <name evidence="2" type="ORF">JAAARDRAFT_176397</name>
</gene>
<protein>
    <submittedName>
        <fullName evidence="2">Uncharacterized protein</fullName>
    </submittedName>
</protein>
<dbReference type="InterPro" id="IPR011990">
    <property type="entry name" value="TPR-like_helical_dom_sf"/>
</dbReference>
<dbReference type="InterPro" id="IPR040201">
    <property type="entry name" value="Mrg3-like"/>
</dbReference>